<dbReference type="AlphaFoldDB" id="A0A7V1LJP8"/>
<dbReference type="SUPFAM" id="SSF48371">
    <property type="entry name" value="ARM repeat"/>
    <property type="match status" value="1"/>
</dbReference>
<dbReference type="Proteomes" id="UP000886005">
    <property type="component" value="Unassembled WGS sequence"/>
</dbReference>
<organism evidence="1">
    <name type="scientific">Caldithrix abyssi</name>
    <dbReference type="NCBI Taxonomy" id="187145"/>
    <lineage>
        <taxon>Bacteria</taxon>
        <taxon>Pseudomonadati</taxon>
        <taxon>Calditrichota</taxon>
        <taxon>Calditrichia</taxon>
        <taxon>Calditrichales</taxon>
        <taxon>Calditrichaceae</taxon>
        <taxon>Caldithrix</taxon>
    </lineage>
</organism>
<dbReference type="Gene3D" id="1.25.40.290">
    <property type="entry name" value="ARM repeat domains"/>
    <property type="match status" value="1"/>
</dbReference>
<dbReference type="EMBL" id="DRLD01000018">
    <property type="protein sequence ID" value="HED09155.1"/>
    <property type="molecule type" value="Genomic_DNA"/>
</dbReference>
<dbReference type="InterPro" id="IPR014825">
    <property type="entry name" value="DNA_alkylation"/>
</dbReference>
<evidence type="ECO:0000313" key="1">
    <source>
        <dbReference type="EMBL" id="HED09155.1"/>
    </source>
</evidence>
<name>A0A7V1LJP8_CALAY</name>
<accession>A0A7V1LJP8</accession>
<sequence length="107" mass="12858">LCLKQMNNWAQSDNFHLRRLASEGLRPKLPWSTRLDTFNDNPEPVFEILELLKEDEIMFVKKSVGNHLTDWLKVNYDPTAKLLRRWQKSDNEHTKWIVKRATRKIRV</sequence>
<dbReference type="Pfam" id="PF08713">
    <property type="entry name" value="DNA_alkylation"/>
    <property type="match status" value="1"/>
</dbReference>
<protein>
    <submittedName>
        <fullName evidence="1">3-methyladenine DNA glycosylase</fullName>
    </submittedName>
</protein>
<comment type="caution">
    <text evidence="1">The sequence shown here is derived from an EMBL/GenBank/DDBJ whole genome shotgun (WGS) entry which is preliminary data.</text>
</comment>
<feature type="non-terminal residue" evidence="1">
    <location>
        <position position="1"/>
    </location>
</feature>
<proteinExistence type="predicted"/>
<gene>
    <name evidence="1" type="ORF">ENJ10_00565</name>
</gene>
<reference evidence="1" key="1">
    <citation type="journal article" date="2020" name="mSystems">
        <title>Genome- and Community-Level Interaction Insights into Carbon Utilization and Element Cycling Functions of Hydrothermarchaeota in Hydrothermal Sediment.</title>
        <authorList>
            <person name="Zhou Z."/>
            <person name="Liu Y."/>
            <person name="Xu W."/>
            <person name="Pan J."/>
            <person name="Luo Z.H."/>
            <person name="Li M."/>
        </authorList>
    </citation>
    <scope>NUCLEOTIDE SEQUENCE [LARGE SCALE GENOMIC DNA]</scope>
    <source>
        <strain evidence="1">HyVt-456</strain>
    </source>
</reference>
<dbReference type="InterPro" id="IPR016024">
    <property type="entry name" value="ARM-type_fold"/>
</dbReference>